<accession>A0A7S4A5J0</accession>
<dbReference type="InterPro" id="IPR011990">
    <property type="entry name" value="TPR-like_helical_dom_sf"/>
</dbReference>
<name>A0A7S4A5J0_9STRA</name>
<dbReference type="PANTHER" id="PTHR44809">
    <property type="match status" value="1"/>
</dbReference>
<feature type="region of interest" description="Disordered" evidence="2">
    <location>
        <begin position="122"/>
        <end position="197"/>
    </location>
</feature>
<dbReference type="InterPro" id="IPR052943">
    <property type="entry name" value="TMTC_O-mannosyl-trnsfr"/>
</dbReference>
<evidence type="ECO:0000313" key="5">
    <source>
        <dbReference type="Proteomes" id="UP000789595"/>
    </source>
</evidence>
<dbReference type="InterPro" id="IPR019734">
    <property type="entry name" value="TPR_rpt"/>
</dbReference>
<evidence type="ECO:0000256" key="1">
    <source>
        <dbReference type="PROSITE-ProRule" id="PRU00339"/>
    </source>
</evidence>
<evidence type="ECO:0000256" key="2">
    <source>
        <dbReference type="SAM" id="MobiDB-lite"/>
    </source>
</evidence>
<proteinExistence type="predicted"/>
<evidence type="ECO:0000313" key="3">
    <source>
        <dbReference type="EMBL" id="CAE0704281.1"/>
    </source>
</evidence>
<feature type="repeat" description="TPR" evidence="1">
    <location>
        <begin position="41"/>
        <end position="74"/>
    </location>
</feature>
<dbReference type="Proteomes" id="UP000789595">
    <property type="component" value="Unassembled WGS sequence"/>
</dbReference>
<dbReference type="Pfam" id="PF13432">
    <property type="entry name" value="TPR_16"/>
    <property type="match status" value="2"/>
</dbReference>
<dbReference type="EMBL" id="CAKKNE010000005">
    <property type="protein sequence ID" value="CAH0376056.1"/>
    <property type="molecule type" value="Genomic_DNA"/>
</dbReference>
<evidence type="ECO:0000313" key="4">
    <source>
        <dbReference type="EMBL" id="CAH0376056.1"/>
    </source>
</evidence>
<dbReference type="PROSITE" id="PS50005">
    <property type="entry name" value="TPR"/>
    <property type="match status" value="2"/>
</dbReference>
<dbReference type="SUPFAM" id="SSF48452">
    <property type="entry name" value="TPR-like"/>
    <property type="match status" value="1"/>
</dbReference>
<protein>
    <submittedName>
        <fullName evidence="3">Uncharacterized protein</fullName>
    </submittedName>
</protein>
<reference evidence="4" key="2">
    <citation type="submission" date="2021-11" db="EMBL/GenBank/DDBJ databases">
        <authorList>
            <consortium name="Genoscope - CEA"/>
            <person name="William W."/>
        </authorList>
    </citation>
    <scope>NUCLEOTIDE SEQUENCE</scope>
</reference>
<keyword evidence="5" id="KW-1185">Reference proteome</keyword>
<dbReference type="OrthoDB" id="2335338at2759"/>
<feature type="region of interest" description="Disordered" evidence="2">
    <location>
        <begin position="274"/>
        <end position="296"/>
    </location>
</feature>
<feature type="compositionally biased region" description="Polar residues" evidence="2">
    <location>
        <begin position="143"/>
        <end position="159"/>
    </location>
</feature>
<feature type="repeat" description="TPR" evidence="1">
    <location>
        <begin position="7"/>
        <end position="40"/>
    </location>
</feature>
<organism evidence="3">
    <name type="scientific">Pelagomonas calceolata</name>
    <dbReference type="NCBI Taxonomy" id="35677"/>
    <lineage>
        <taxon>Eukaryota</taxon>
        <taxon>Sar</taxon>
        <taxon>Stramenopiles</taxon>
        <taxon>Ochrophyta</taxon>
        <taxon>Pelagophyceae</taxon>
        <taxon>Pelagomonadales</taxon>
        <taxon>Pelagomonadaceae</taxon>
        <taxon>Pelagomonas</taxon>
    </lineage>
</organism>
<feature type="compositionally biased region" description="Basic residues" evidence="2">
    <location>
        <begin position="130"/>
        <end position="141"/>
    </location>
</feature>
<dbReference type="EMBL" id="HBIW01022875">
    <property type="protein sequence ID" value="CAE0704281.1"/>
    <property type="molecule type" value="Transcribed_RNA"/>
</dbReference>
<keyword evidence="1" id="KW-0802">TPR repeat</keyword>
<dbReference type="Gene3D" id="1.25.40.10">
    <property type="entry name" value="Tetratricopeptide repeat domain"/>
    <property type="match status" value="1"/>
</dbReference>
<sequence>MAEVANSAALVLAADALMEQGRYMEAEPELRQAIEADPSDASAFLALGKCLGATHDVRGSEDCYRQALQLNPDDPDAGNALGLLLWRARGDLKGAESAFRAVVAANPKVSAAKINLDRLMRMKLPSKGSYRQRPRRSRKNAPRPSTASDRNQKNRSISSRRALLRGATEQAPLEPLRPGKRPTTSTKQPGHWSGFRTDGFLPGESVELNMMSNIGGLDEALPNPMKVLAMLHPALRPTTASSYDFRRDRSAYLQSRQLPKRLQNDFVHLSQKTAPRDVRTRQMARRAKTPSSMLGSLPQYDKWKPSGYVDPFRNSFAQPYRRSHAFAMWTAPPGATRRRRPGADFDDDMHVTEKIVGFPDGKEGCELFAVGDEESVAYELREEGKATGEVRVVCDSETTDIPPDVYEATGYENVGELSWDDKAALGALLACMQLDGGDASDPPPPYDEGEELYEMGERPEGLAGQVMDELDAEK</sequence>
<dbReference type="SMART" id="SM00028">
    <property type="entry name" value="TPR"/>
    <property type="match status" value="2"/>
</dbReference>
<dbReference type="PANTHER" id="PTHR44809:SF1">
    <property type="entry name" value="PROTEIN O-MANNOSYL-TRANSFERASE TMTC1"/>
    <property type="match status" value="1"/>
</dbReference>
<dbReference type="AlphaFoldDB" id="A0A7S4A5J0"/>
<reference evidence="3" key="1">
    <citation type="submission" date="2021-01" db="EMBL/GenBank/DDBJ databases">
        <authorList>
            <person name="Corre E."/>
            <person name="Pelletier E."/>
            <person name="Niang G."/>
            <person name="Scheremetjew M."/>
            <person name="Finn R."/>
            <person name="Kale V."/>
            <person name="Holt S."/>
            <person name="Cochrane G."/>
            <person name="Meng A."/>
            <person name="Brown T."/>
            <person name="Cohen L."/>
        </authorList>
    </citation>
    <scope>NUCLEOTIDE SEQUENCE</scope>
    <source>
        <strain evidence="3">CCMP1756</strain>
    </source>
</reference>
<gene>
    <name evidence="3" type="ORF">PCAL00307_LOCUS19729</name>
    <name evidence="4" type="ORF">PECAL_5P06100</name>
</gene>